<evidence type="ECO:0000256" key="1">
    <source>
        <dbReference type="ARBA" id="ARBA00022723"/>
    </source>
</evidence>
<accession>A0A9X1MRC2</accession>
<keyword evidence="7" id="KW-1185">Reference proteome</keyword>
<dbReference type="RefSeq" id="WP_230222577.1">
    <property type="nucleotide sequence ID" value="NZ_JAJKFT010000010.1"/>
</dbReference>
<evidence type="ECO:0000256" key="4">
    <source>
        <dbReference type="SAM" id="MobiDB-lite"/>
    </source>
</evidence>
<feature type="compositionally biased region" description="Acidic residues" evidence="4">
    <location>
        <begin position="121"/>
        <end position="132"/>
    </location>
</feature>
<name>A0A9X1MRC2_9BACT</name>
<gene>
    <name evidence="6" type="ORF">LOC68_21580</name>
</gene>
<feature type="domain" description="RanBP2-type" evidence="5">
    <location>
        <begin position="77"/>
        <end position="108"/>
    </location>
</feature>
<sequence>MIIWGSTGRESTCASGDFFCPTCRRDTEYGHQRVQRYFTLYFIPLFPMNTVGEYVKCYSCGGQYSTEILDIPREQIRALIEPWICGRCGNNNAAEYGECLGCRSPRRLAARPQQSRIAPPSDDDDIIEAESV</sequence>
<dbReference type="InterPro" id="IPR031493">
    <property type="entry name" value="Zinc_ribbon_15"/>
</dbReference>
<dbReference type="GO" id="GO:0008270">
    <property type="term" value="F:zinc ion binding"/>
    <property type="evidence" value="ECO:0007669"/>
    <property type="project" value="UniProtKB-KW"/>
</dbReference>
<evidence type="ECO:0000256" key="3">
    <source>
        <dbReference type="ARBA" id="ARBA00022833"/>
    </source>
</evidence>
<evidence type="ECO:0000256" key="2">
    <source>
        <dbReference type="ARBA" id="ARBA00022771"/>
    </source>
</evidence>
<dbReference type="Pfam" id="PF17032">
    <property type="entry name" value="Zn_ribbon_15"/>
    <property type="match status" value="1"/>
</dbReference>
<dbReference type="PROSITE" id="PS01358">
    <property type="entry name" value="ZF_RANBP2_1"/>
    <property type="match status" value="1"/>
</dbReference>
<comment type="caution">
    <text evidence="6">The sequence shown here is derived from an EMBL/GenBank/DDBJ whole genome shotgun (WGS) entry which is preliminary data.</text>
</comment>
<reference evidence="6" key="1">
    <citation type="submission" date="2021-11" db="EMBL/GenBank/DDBJ databases">
        <title>Genome sequence.</title>
        <authorList>
            <person name="Sun Q."/>
        </authorList>
    </citation>
    <scope>NUCLEOTIDE SEQUENCE</scope>
    <source>
        <strain evidence="6">JC732</strain>
    </source>
</reference>
<evidence type="ECO:0000259" key="5">
    <source>
        <dbReference type="PROSITE" id="PS50199"/>
    </source>
</evidence>
<dbReference type="EMBL" id="JAJKFT010000010">
    <property type="protein sequence ID" value="MCC9630990.1"/>
    <property type="molecule type" value="Genomic_DNA"/>
</dbReference>
<feature type="region of interest" description="Disordered" evidence="4">
    <location>
        <begin position="110"/>
        <end position="132"/>
    </location>
</feature>
<dbReference type="PROSITE" id="PS50199">
    <property type="entry name" value="ZF_RANBP2_2"/>
    <property type="match status" value="1"/>
</dbReference>
<dbReference type="Proteomes" id="UP001139103">
    <property type="component" value="Unassembled WGS sequence"/>
</dbReference>
<evidence type="ECO:0000313" key="6">
    <source>
        <dbReference type="EMBL" id="MCC9630990.1"/>
    </source>
</evidence>
<proteinExistence type="predicted"/>
<dbReference type="InterPro" id="IPR001876">
    <property type="entry name" value="Znf_RanBP2"/>
</dbReference>
<dbReference type="AlphaFoldDB" id="A0A9X1MRC2"/>
<keyword evidence="2" id="KW-0863">Zinc-finger</keyword>
<protein>
    <submittedName>
        <fullName evidence="6">Zinc ribbon domain-containing protein</fullName>
    </submittedName>
</protein>
<keyword evidence="3" id="KW-0862">Zinc</keyword>
<keyword evidence="1" id="KW-0479">Metal-binding</keyword>
<organism evidence="6 7">
    <name type="scientific">Blastopirellula sediminis</name>
    <dbReference type="NCBI Taxonomy" id="2894196"/>
    <lineage>
        <taxon>Bacteria</taxon>
        <taxon>Pseudomonadati</taxon>
        <taxon>Planctomycetota</taxon>
        <taxon>Planctomycetia</taxon>
        <taxon>Pirellulales</taxon>
        <taxon>Pirellulaceae</taxon>
        <taxon>Blastopirellula</taxon>
    </lineage>
</organism>
<evidence type="ECO:0000313" key="7">
    <source>
        <dbReference type="Proteomes" id="UP001139103"/>
    </source>
</evidence>